<dbReference type="Proteomes" id="UP000016016">
    <property type="component" value="Unassembled WGS sequence"/>
</dbReference>
<dbReference type="EMBL" id="ADFQ01000019">
    <property type="protein sequence ID" value="EFN91733.1"/>
    <property type="molecule type" value="Genomic_DNA"/>
</dbReference>
<reference evidence="4 5" key="1">
    <citation type="submission" date="2010-09" db="EMBL/GenBank/DDBJ databases">
        <authorList>
            <person name="Harkins D.M."/>
            <person name="Madupu R."/>
            <person name="Durkin A.S."/>
            <person name="Torralba M."/>
            <person name="Methe B."/>
            <person name="Sutton G.G."/>
            <person name="Nelson K.E."/>
        </authorList>
    </citation>
    <scope>NUCLEOTIDE SEQUENCE [LARGE SCALE GENOMIC DNA]</scope>
    <source>
        <strain evidence="4 5">CRIS 21A-A</strain>
    </source>
</reference>
<evidence type="ECO:0000259" key="2">
    <source>
        <dbReference type="Pfam" id="PF19808"/>
    </source>
</evidence>
<dbReference type="InterPro" id="IPR057155">
    <property type="entry name" value="DUF7833"/>
</dbReference>
<dbReference type="Pfam" id="PF25200">
    <property type="entry name" value="DUF7833"/>
    <property type="match status" value="1"/>
</dbReference>
<organism evidence="4 5">
    <name type="scientific">Prevotella amnii CRIS 21A-A</name>
    <dbReference type="NCBI Taxonomy" id="679191"/>
    <lineage>
        <taxon>Bacteria</taxon>
        <taxon>Pseudomonadati</taxon>
        <taxon>Bacteroidota</taxon>
        <taxon>Bacteroidia</taxon>
        <taxon>Bacteroidales</taxon>
        <taxon>Prevotellaceae</taxon>
        <taxon>Prevotella</taxon>
    </lineage>
</organism>
<feature type="compositionally biased region" description="Basic and acidic residues" evidence="1">
    <location>
        <begin position="62"/>
        <end position="75"/>
    </location>
</feature>
<dbReference type="AlphaFoldDB" id="E1GUC9"/>
<name>E1GUC9_9BACT</name>
<feature type="domain" description="DUF7833" evidence="3">
    <location>
        <begin position="93"/>
        <end position="152"/>
    </location>
</feature>
<evidence type="ECO:0000313" key="4">
    <source>
        <dbReference type="EMBL" id="EFN91733.1"/>
    </source>
</evidence>
<dbReference type="InterPro" id="IPR046258">
    <property type="entry name" value="DUF6291"/>
</dbReference>
<sequence>MEYPAEVRLEVYDAIITYAATGTLVKLKPLSKMAFSFMKKTIDRNIEKFETVSDRRSRAAKARWDNNLSKDDTKKSQPSSLPITDATTLDEEIDEMKSSEVWLDSMQNLHHMNVDEIKNKLDDFKLQCVADGKTSHDNINDAKKHFNNWLRIVTSNDKVRTDCKAGRRGNLLKTDEEKTYSNSF</sequence>
<proteinExistence type="predicted"/>
<feature type="region of interest" description="Disordered" evidence="1">
    <location>
        <begin position="62"/>
        <end position="83"/>
    </location>
</feature>
<feature type="domain" description="DUF6291" evidence="2">
    <location>
        <begin position="4"/>
        <end position="64"/>
    </location>
</feature>
<evidence type="ECO:0000256" key="1">
    <source>
        <dbReference type="SAM" id="MobiDB-lite"/>
    </source>
</evidence>
<accession>E1GUC9</accession>
<evidence type="ECO:0000313" key="5">
    <source>
        <dbReference type="Proteomes" id="UP000016016"/>
    </source>
</evidence>
<protein>
    <submittedName>
        <fullName evidence="4">Uncharacterized protein</fullName>
    </submittedName>
</protein>
<dbReference type="Pfam" id="PF19808">
    <property type="entry name" value="DUF6291"/>
    <property type="match status" value="1"/>
</dbReference>
<dbReference type="RefSeq" id="WP_008447493.1">
    <property type="nucleotide sequence ID" value="NZ_ADFQ01000019.1"/>
</dbReference>
<comment type="caution">
    <text evidence="4">The sequence shown here is derived from an EMBL/GenBank/DDBJ whole genome shotgun (WGS) entry which is preliminary data.</text>
</comment>
<gene>
    <name evidence="4" type="ORF">HMPREF9018_0430</name>
</gene>
<evidence type="ECO:0000259" key="3">
    <source>
        <dbReference type="Pfam" id="PF25200"/>
    </source>
</evidence>